<organism evidence="6 7">
    <name type="scientific">Teladorsagia circumcincta</name>
    <name type="common">Brown stomach worm</name>
    <name type="synonym">Ostertagia circumcincta</name>
    <dbReference type="NCBI Taxonomy" id="45464"/>
    <lineage>
        <taxon>Eukaryota</taxon>
        <taxon>Metazoa</taxon>
        <taxon>Ecdysozoa</taxon>
        <taxon>Nematoda</taxon>
        <taxon>Chromadorea</taxon>
        <taxon>Rhabditida</taxon>
        <taxon>Rhabditina</taxon>
        <taxon>Rhabditomorpha</taxon>
        <taxon>Strongyloidea</taxon>
        <taxon>Trichostrongylidae</taxon>
        <taxon>Teladorsagia</taxon>
    </lineage>
</organism>
<evidence type="ECO:0000256" key="4">
    <source>
        <dbReference type="ARBA" id="ARBA00022840"/>
    </source>
</evidence>
<keyword evidence="1" id="KW-0808">Transferase</keyword>
<dbReference type="SMART" id="SM00220">
    <property type="entry name" value="S_TKc"/>
    <property type="match status" value="1"/>
</dbReference>
<feature type="domain" description="Protein kinase" evidence="5">
    <location>
        <begin position="1"/>
        <end position="167"/>
    </location>
</feature>
<keyword evidence="4" id="KW-0067">ATP-binding</keyword>
<dbReference type="SUPFAM" id="SSF56112">
    <property type="entry name" value="Protein kinase-like (PK-like)"/>
    <property type="match status" value="1"/>
</dbReference>
<reference evidence="6 7" key="1">
    <citation type="submission" date="2015-09" db="EMBL/GenBank/DDBJ databases">
        <title>Draft genome of the parasitic nematode Teladorsagia circumcincta isolate WARC Sus (inbred).</title>
        <authorList>
            <person name="Mitreva M."/>
        </authorList>
    </citation>
    <scope>NUCLEOTIDE SEQUENCE [LARGE SCALE GENOMIC DNA]</scope>
    <source>
        <strain evidence="6 7">S</strain>
    </source>
</reference>
<accession>A0A2G9URZ2</accession>
<dbReference type="EMBL" id="KZ345541">
    <property type="protein sequence ID" value="PIO73019.1"/>
    <property type="molecule type" value="Genomic_DNA"/>
</dbReference>
<protein>
    <recommendedName>
        <fullName evidence="5">Protein kinase domain-containing protein</fullName>
    </recommendedName>
</protein>
<evidence type="ECO:0000259" key="5">
    <source>
        <dbReference type="PROSITE" id="PS50011"/>
    </source>
</evidence>
<keyword evidence="7" id="KW-1185">Reference proteome</keyword>
<dbReference type="InterPro" id="IPR011009">
    <property type="entry name" value="Kinase-like_dom_sf"/>
</dbReference>
<evidence type="ECO:0000256" key="1">
    <source>
        <dbReference type="ARBA" id="ARBA00022679"/>
    </source>
</evidence>
<proteinExistence type="predicted"/>
<dbReference type="InterPro" id="IPR000719">
    <property type="entry name" value="Prot_kinase_dom"/>
</dbReference>
<name>A0A2G9URZ2_TELCI</name>
<dbReference type="PROSITE" id="PS50011">
    <property type="entry name" value="PROTEIN_KINASE_DOM"/>
    <property type="match status" value="1"/>
</dbReference>
<dbReference type="InterPro" id="IPR050538">
    <property type="entry name" value="MAP_kinase_kinase_kinase"/>
</dbReference>
<evidence type="ECO:0000313" key="6">
    <source>
        <dbReference type="EMBL" id="PIO73019.1"/>
    </source>
</evidence>
<keyword evidence="2" id="KW-0547">Nucleotide-binding</keyword>
<dbReference type="Gene3D" id="1.10.510.10">
    <property type="entry name" value="Transferase(Phosphotransferase) domain 1"/>
    <property type="match status" value="1"/>
</dbReference>
<dbReference type="PANTHER" id="PTHR48016">
    <property type="entry name" value="MAP KINASE KINASE KINASE SSK2-RELATED-RELATED"/>
    <property type="match status" value="1"/>
</dbReference>
<evidence type="ECO:0000256" key="3">
    <source>
        <dbReference type="ARBA" id="ARBA00022777"/>
    </source>
</evidence>
<dbReference type="AlphaFoldDB" id="A0A2G9URZ2"/>
<dbReference type="Pfam" id="PF00069">
    <property type="entry name" value="Pkinase"/>
    <property type="match status" value="1"/>
</dbReference>
<dbReference type="GO" id="GO:0005524">
    <property type="term" value="F:ATP binding"/>
    <property type="evidence" value="ECO:0007669"/>
    <property type="project" value="UniProtKB-KW"/>
</dbReference>
<sequence length="293" mass="32521">MPFCSPLLIPAANLLLTISDSIKLANFGLVRDLVVDGFGIAIASDITVDFRGTLLYVAPEVLTSELGPGNRKAYGKPADVWALGCTLIEMLTKYPPHFEYFGHVEAIQKEILDRASGEKSNWLPYDADVLVPTCSSSVHKLVEVIFERDPSIRPNTTELCDIVQSIVHYGNRTSTISHGPCMSGDGARLEAVKMKADQNIDENVRKDSAKGSLPSCCMVALGEFKFRIANKTLRESRFFVQRPQHDLVLCGVTILRAKRNAKEQDEEEQFPPTIPPIVHAVHTNSVDQNFYYK</sequence>
<keyword evidence="3" id="KW-0418">Kinase</keyword>
<dbReference type="GO" id="GO:0004672">
    <property type="term" value="F:protein kinase activity"/>
    <property type="evidence" value="ECO:0007669"/>
    <property type="project" value="InterPro"/>
</dbReference>
<dbReference type="Proteomes" id="UP000230423">
    <property type="component" value="Unassembled WGS sequence"/>
</dbReference>
<gene>
    <name evidence="6" type="ORF">TELCIR_05029</name>
</gene>
<dbReference type="OrthoDB" id="3248549at2759"/>
<evidence type="ECO:0000256" key="2">
    <source>
        <dbReference type="ARBA" id="ARBA00022741"/>
    </source>
</evidence>
<evidence type="ECO:0000313" key="7">
    <source>
        <dbReference type="Proteomes" id="UP000230423"/>
    </source>
</evidence>
<dbReference type="PANTHER" id="PTHR48016:SF56">
    <property type="entry name" value="MAPKK KINASE"/>
    <property type="match status" value="1"/>
</dbReference>